<feature type="region of interest" description="Disordered" evidence="1">
    <location>
        <begin position="593"/>
        <end position="627"/>
    </location>
</feature>
<dbReference type="RefSeq" id="YP_009482700.1">
    <property type="nucleotide sequence ID" value="NC_037667.1"/>
</dbReference>
<feature type="compositionally biased region" description="Low complexity" evidence="1">
    <location>
        <begin position="538"/>
        <end position="548"/>
    </location>
</feature>
<feature type="compositionally biased region" description="Basic and acidic residues" evidence="1">
    <location>
        <begin position="550"/>
        <end position="563"/>
    </location>
</feature>
<evidence type="ECO:0000256" key="1">
    <source>
        <dbReference type="SAM" id="MobiDB-lite"/>
    </source>
</evidence>
<dbReference type="KEGG" id="vg:36843572"/>
<evidence type="ECO:0000256" key="2">
    <source>
        <dbReference type="SAM" id="Phobius"/>
    </source>
</evidence>
<reference evidence="3" key="1">
    <citation type="journal article" date="2018" name="Nat. Commun.">
        <title>Diversity and evolution of the emerging Pandoraviridae family.</title>
        <authorList>
            <person name="Legendre M."/>
            <person name="Fabre E."/>
            <person name="Poirot O."/>
            <person name="Jeudy S."/>
            <person name="Lartigue A."/>
            <person name="Alempic J.M."/>
            <person name="Beucher L."/>
            <person name="Philippe N."/>
            <person name="Bertaux L."/>
            <person name="Christo-Foroux E."/>
            <person name="Labadie K."/>
            <person name="Coute Y."/>
            <person name="Abergel C."/>
            <person name="Claverie J.M."/>
        </authorList>
    </citation>
    <scope>NUCLEOTIDE SEQUENCE [LARGE SCALE GENOMIC DNA]</scope>
    <source>
        <strain evidence="3">Quercus</strain>
    </source>
</reference>
<feature type="region of interest" description="Disordered" evidence="1">
    <location>
        <begin position="785"/>
        <end position="805"/>
    </location>
</feature>
<feature type="region of interest" description="Disordered" evidence="1">
    <location>
        <begin position="726"/>
        <end position="747"/>
    </location>
</feature>
<accession>A0A2U7U7N0</accession>
<evidence type="ECO:0000313" key="3">
    <source>
        <dbReference type="EMBL" id="AVK74431.1"/>
    </source>
</evidence>
<dbReference type="Proteomes" id="UP000248852">
    <property type="component" value="Segment"/>
</dbReference>
<keyword evidence="2" id="KW-1133">Transmembrane helix</keyword>
<dbReference type="GeneID" id="36843572"/>
<feature type="transmembrane region" description="Helical" evidence="2">
    <location>
        <begin position="12"/>
        <end position="29"/>
    </location>
</feature>
<feature type="compositionally biased region" description="Basic and acidic residues" evidence="1">
    <location>
        <begin position="479"/>
        <end position="488"/>
    </location>
</feature>
<organism evidence="3">
    <name type="scientific">Pandoravirus quercus</name>
    <dbReference type="NCBI Taxonomy" id="2107709"/>
    <lineage>
        <taxon>Viruses</taxon>
        <taxon>Pandoravirus</taxon>
    </lineage>
</organism>
<feature type="compositionally biased region" description="Low complexity" evidence="1">
    <location>
        <begin position="785"/>
        <end position="794"/>
    </location>
</feature>
<feature type="region of interest" description="Disordered" evidence="1">
    <location>
        <begin position="456"/>
        <end position="505"/>
    </location>
</feature>
<keyword evidence="2" id="KW-0812">Transmembrane</keyword>
<gene>
    <name evidence="3" type="ORF">pqer_cds_9</name>
</gene>
<feature type="region of interest" description="Disordered" evidence="1">
    <location>
        <begin position="652"/>
        <end position="683"/>
    </location>
</feature>
<feature type="compositionally biased region" description="Low complexity" evidence="1">
    <location>
        <begin position="419"/>
        <end position="432"/>
    </location>
</feature>
<feature type="region of interest" description="Disordered" evidence="1">
    <location>
        <begin position="538"/>
        <end position="575"/>
    </location>
</feature>
<keyword evidence="2" id="KW-0472">Membrane</keyword>
<feature type="compositionally biased region" description="Low complexity" evidence="1">
    <location>
        <begin position="666"/>
        <end position="683"/>
    </location>
</feature>
<feature type="region of interest" description="Disordered" evidence="1">
    <location>
        <begin position="412"/>
        <end position="442"/>
    </location>
</feature>
<feature type="compositionally biased region" description="Acidic residues" evidence="1">
    <location>
        <begin position="467"/>
        <end position="478"/>
    </location>
</feature>
<name>A0A2U7U7N0_9VIRU</name>
<protein>
    <submittedName>
        <fullName evidence="3">Uncharacterized protein</fullName>
    </submittedName>
</protein>
<feature type="region of interest" description="Disordered" evidence="1">
    <location>
        <begin position="161"/>
        <end position="210"/>
    </location>
</feature>
<dbReference type="EMBL" id="MG011689">
    <property type="protein sequence ID" value="AVK74431.1"/>
    <property type="molecule type" value="Genomic_DNA"/>
</dbReference>
<sequence length="805" mass="86608">MKKKARRLRPLFVSLDLVAPVFFWVPPFFCLSPRSLFFSTERANGARPAIGAASIRSKKKCGVRSCYAARKKKREGRKEGTPLLRGCVLLGLCRPAALALLASSSGRRPLCASTPKRCCYRCCCRLDGCGYAAVAGAISARQTGCSRRLAHAEVGGGCTGRYADRPTAKHTRQARPNIDARRKGHKPARPPTGKNREKKSKSKEAMLSADDARCRMETVQRERRKGGSRAALYGALHDLHRHYVAAARRTDGAGSATADAPPYQSFGELCTRELNVDRQSVQRSIKDVLVGRLLCGIVAGQFGEHPVGQAASDREADMALAESVPPSAYRCLVTLVNEHRARDNWIDDSREALAAWFAASDRRGLRRTFASVWARAKAVAGPGVRPARQHFVAAYSQERASPVDLLACTSSLGKRKRQATSSPSAQSTAEPSRAPCPCAVVDGDRVSREDAGRWMIIDGDNEHSNSEDEEEDDDDDDADHTSHAEVCHTGDGSTDRPLPTPTSPSFEARYPPLGSHCSAATETIVVTDALGRQYTLTPLVSSPSSRTPPTRHEFRTHTGHERSTTTPPMSVPVGRTTAVTSVVPIPTTTTVASVQASSTHQKASSLHQHHQAATPLSSSSSSTEEDAEALRLEAALAQCARAVQRECIGAPSDARSTGAVDGGPPSTTTATTTTTTTTTTASATSKRDLFDAISACMRYVADKTPAPEGESAPTAADWLRASCAEDARPDESATMSAAAPSEPERRQRWHARRMLVGCLRAMAMLGDPCFAMAVVASLGDDLAQRRQQQQQQQQILDIEVSPPPE</sequence>
<proteinExistence type="predicted"/>